<dbReference type="EMBL" id="MTSD02000006">
    <property type="protein sequence ID" value="OOV86497.1"/>
    <property type="molecule type" value="Genomic_DNA"/>
</dbReference>
<dbReference type="RefSeq" id="WP_078320316.1">
    <property type="nucleotide sequence ID" value="NZ_FXTS01000007.1"/>
</dbReference>
<dbReference type="STRING" id="966.BTA35_0213420"/>
<feature type="transmembrane region" description="Helical" evidence="1">
    <location>
        <begin position="263"/>
        <end position="283"/>
    </location>
</feature>
<organism evidence="3 4">
    <name type="scientific">Oceanospirillum linum</name>
    <dbReference type="NCBI Taxonomy" id="966"/>
    <lineage>
        <taxon>Bacteria</taxon>
        <taxon>Pseudomonadati</taxon>
        <taxon>Pseudomonadota</taxon>
        <taxon>Gammaproteobacteria</taxon>
        <taxon>Oceanospirillales</taxon>
        <taxon>Oceanospirillaceae</taxon>
        <taxon>Oceanospirillum</taxon>
    </lineage>
</organism>
<feature type="transmembrane region" description="Helical" evidence="1">
    <location>
        <begin position="237"/>
        <end position="257"/>
    </location>
</feature>
<feature type="transmembrane region" description="Helical" evidence="1">
    <location>
        <begin position="88"/>
        <end position="107"/>
    </location>
</feature>
<dbReference type="InterPro" id="IPR000620">
    <property type="entry name" value="EamA_dom"/>
</dbReference>
<evidence type="ECO:0000259" key="2">
    <source>
        <dbReference type="Pfam" id="PF00892"/>
    </source>
</evidence>
<feature type="transmembrane region" description="Helical" evidence="1">
    <location>
        <begin position="27"/>
        <end position="45"/>
    </location>
</feature>
<evidence type="ECO:0000256" key="1">
    <source>
        <dbReference type="SAM" id="Phobius"/>
    </source>
</evidence>
<dbReference type="Proteomes" id="UP000190064">
    <property type="component" value="Unassembled WGS sequence"/>
</dbReference>
<keyword evidence="1" id="KW-0472">Membrane</keyword>
<keyword evidence="1" id="KW-1133">Transmembrane helix</keyword>
<keyword evidence="1" id="KW-0812">Transmembrane</keyword>
<keyword evidence="4" id="KW-1185">Reference proteome</keyword>
<evidence type="ECO:0000313" key="3">
    <source>
        <dbReference type="EMBL" id="OOV86497.1"/>
    </source>
</evidence>
<feature type="transmembrane region" description="Helical" evidence="1">
    <location>
        <begin position="146"/>
        <end position="165"/>
    </location>
</feature>
<accession>A0A1T1H9V7</accession>
<sequence length="294" mass="31630">MPTFLGLTAISSWGVLALLGSLTSKIPAFQLLFICFSISAALMFIKRGAQHTALFERPTMSSPQWLIGIAGLFGFHFCYFMALRFAPAIQVSLIVYLWPLILTLFVAEKGRKKQALYGGLIGFTGVSLVISQHQGGSAFADISSDYLTGYLLAASCALIWSTYSWYLSKNTGSADNIGWLSLVVALLSLIAHFSFETPYWQFSTTEIIGALLLGLGPVGGAFYLWDIGIKQGNRSLLAISSFAAPLITAFSLVLAGISEWSFILLVALLLVVAGGFIASPVTLRAKPVIKPGQI</sequence>
<comment type="caution">
    <text evidence="3">The sequence shown here is derived from an EMBL/GenBank/DDBJ whole genome shotgun (WGS) entry which is preliminary data.</text>
</comment>
<feature type="domain" description="EamA" evidence="2">
    <location>
        <begin position="4"/>
        <end position="129"/>
    </location>
</feature>
<dbReference type="AlphaFoldDB" id="A0A1T1H9V7"/>
<dbReference type="Pfam" id="PF00892">
    <property type="entry name" value="EamA"/>
    <property type="match status" value="1"/>
</dbReference>
<evidence type="ECO:0000313" key="4">
    <source>
        <dbReference type="Proteomes" id="UP000190064"/>
    </source>
</evidence>
<feature type="transmembrane region" description="Helical" evidence="1">
    <location>
        <begin position="207"/>
        <end position="225"/>
    </location>
</feature>
<reference evidence="3" key="1">
    <citation type="submission" date="2017-02" db="EMBL/GenBank/DDBJ databases">
        <title>Draft Genome Sequence of the Salt Water Bacterium Oceanospirillum linum ATCC 11336.</title>
        <authorList>
            <person name="Trachtenberg A.M."/>
            <person name="Carney J.G."/>
            <person name="Linnane J.D."/>
            <person name="Rheaume B.A."/>
            <person name="Pitts N.L."/>
            <person name="Mykles D.L."/>
            <person name="Maclea K.S."/>
        </authorList>
    </citation>
    <scope>NUCLEOTIDE SEQUENCE [LARGE SCALE GENOMIC DNA]</scope>
    <source>
        <strain evidence="3">ATCC 11336</strain>
    </source>
</reference>
<gene>
    <name evidence="3" type="ORF">BTA35_0213420</name>
</gene>
<feature type="transmembrane region" description="Helical" evidence="1">
    <location>
        <begin position="65"/>
        <end position="82"/>
    </location>
</feature>
<feature type="transmembrane region" description="Helical" evidence="1">
    <location>
        <begin position="177"/>
        <end position="195"/>
    </location>
</feature>
<feature type="transmembrane region" description="Helical" evidence="1">
    <location>
        <begin position="114"/>
        <end position="134"/>
    </location>
</feature>
<proteinExistence type="predicted"/>
<protein>
    <submittedName>
        <fullName evidence="3">EamA family transporter</fullName>
    </submittedName>
</protein>
<dbReference type="GO" id="GO:0016020">
    <property type="term" value="C:membrane"/>
    <property type="evidence" value="ECO:0007669"/>
    <property type="project" value="InterPro"/>
</dbReference>
<name>A0A1T1H9V7_OCELI</name>